<keyword evidence="1" id="KW-0233">DNA recombination</keyword>
<proteinExistence type="predicted"/>
<name>A0ABY5RU66_9HYPH</name>
<dbReference type="Gene3D" id="1.10.443.10">
    <property type="entry name" value="Intergrase catalytic core"/>
    <property type="match status" value="1"/>
</dbReference>
<dbReference type="RefSeq" id="WP_173948488.1">
    <property type="nucleotide sequence ID" value="NZ_CP102845.1"/>
</dbReference>
<dbReference type="InterPro" id="IPR013762">
    <property type="entry name" value="Integrase-like_cat_sf"/>
</dbReference>
<gene>
    <name evidence="2" type="ORF">HPT29_005335</name>
</gene>
<evidence type="ECO:0000313" key="3">
    <source>
        <dbReference type="Proteomes" id="UP001017257"/>
    </source>
</evidence>
<protein>
    <recommendedName>
        <fullName evidence="4">Integrase</fullName>
    </recommendedName>
</protein>
<reference evidence="2" key="1">
    <citation type="submission" date="2022-08" db="EMBL/GenBank/DDBJ databases">
        <title>Microvirga terrae sp. nov., isolated from soil.</title>
        <authorList>
            <person name="Kim K.H."/>
            <person name="Seo Y.L."/>
            <person name="Kim J.M."/>
            <person name="Lee J.K."/>
            <person name="Han D.M."/>
            <person name="Jeon C.O."/>
        </authorList>
    </citation>
    <scope>NUCLEOTIDE SEQUENCE</scope>
    <source>
        <strain evidence="2">R24</strain>
    </source>
</reference>
<dbReference type="Proteomes" id="UP001017257">
    <property type="component" value="Chromosome"/>
</dbReference>
<evidence type="ECO:0000313" key="2">
    <source>
        <dbReference type="EMBL" id="UVF20558.1"/>
    </source>
</evidence>
<evidence type="ECO:0008006" key="4">
    <source>
        <dbReference type="Google" id="ProtNLM"/>
    </source>
</evidence>
<dbReference type="SUPFAM" id="SSF56349">
    <property type="entry name" value="DNA breaking-rejoining enzymes"/>
    <property type="match status" value="1"/>
</dbReference>
<sequence>MAPRTTRFIDSNSPGTLHDQIIGGLAAPSWLREGSLLDNRWTIGTEDSQKRRNTDFALRFDTVLAPGLRLSDPRCEHDSITAKVLVYWSLSPSEGSHSSGASVSILHRNYIQFVRWRLSCGLKRNASLTPEWIEKFFETLRDGGVLGLLPLDERAVAFANAVRVGRRRPPTYKKGKHTYFDFDSAAEKLGVPNGRLLTDTARRILIALATELGYPLQPYQARSSGFAIAWTPDSQNIEIDDGPYPESNAGSLMGRPTTRSAGRIGGFLRPLGYLWQLRGRLSHDPIGCNPFPGERTINSVARAIAHDSDGRTFTVPPLQACTLIDRALCWVLDYAPDLQHYVEEIERLLTTEEVRAHWNPYQAAATRVNITFVEHKSCTQPGSPWPIRPAYYPGPNAIKNFAENRPSLRTVLFDYLAVACMIVIAAFSARRREEIESLRFPAIHHIDGDAWLETWIEKTIRDLDKIPVPKSVEKAIEVLSWLSSMYRLRTKERWLFQFDDVAQADPLTKPKTARFDVYRSLSRFAEFVQLPPLPDGTQWNPKSHQFRRFFGITYYHRFYYPHLTALSNFYRHFDPDQTRRYVTEAARGGFLRQAEEKRVQAQRSELELARYQAQRLDDFNAEGEAFRFARFRNVALGKERISGWGGEVIKRQLDELVEQAKAQLDIAPEDDLPGATLDSLLLTFVEDKRLEPNSLGHSYCKCTSEPQDLRSAACLAAREVERDGAAFFSAPDPAFAADHICSGCPHNVQFAECEPYWAETIAHARQQLSCSFAPLLRALTQERLDMAQAHYSRCFGTKTGG</sequence>
<keyword evidence="3" id="KW-1185">Reference proteome</keyword>
<accession>A0ABY5RU66</accession>
<organism evidence="2 3">
    <name type="scientific">Microvirga terrae</name>
    <dbReference type="NCBI Taxonomy" id="2740529"/>
    <lineage>
        <taxon>Bacteria</taxon>
        <taxon>Pseudomonadati</taxon>
        <taxon>Pseudomonadota</taxon>
        <taxon>Alphaproteobacteria</taxon>
        <taxon>Hyphomicrobiales</taxon>
        <taxon>Methylobacteriaceae</taxon>
        <taxon>Microvirga</taxon>
    </lineage>
</organism>
<evidence type="ECO:0000256" key="1">
    <source>
        <dbReference type="ARBA" id="ARBA00023172"/>
    </source>
</evidence>
<dbReference type="InterPro" id="IPR011010">
    <property type="entry name" value="DNA_brk_join_enz"/>
</dbReference>
<dbReference type="EMBL" id="CP102845">
    <property type="protein sequence ID" value="UVF20558.1"/>
    <property type="molecule type" value="Genomic_DNA"/>
</dbReference>